<dbReference type="AlphaFoldDB" id="A0A1H8ZFR5"/>
<sequence>MAEDMTVLAIFVDVRGFTKWSEANEVFINLDSFVEGFFNVLRRRFRFPEFQLKPLGDGALLVRQIPDDLSSKDVTRLLGRALNVIGQVEKDFARHCTEFSGRVGHAADLSLGWGIVRGKVIKVGEDWAGHNLNKCSRLCNEARPFGIVVDRDDFPELPPEGKSLIKQVRRLRGVGDVPVWVSAEIASQFIPRERLREEPEVHVAGTCVNEGSNGELNLIFARRSSERRLFPGKLEGCGGQLRHSESFTDGVRRHFRLELGIDVEVLQDFHTLYEIREPNEPLIPGLRFLCKQIDSREPASANHSEIIRVSEKQFRDMSASDFVGDLKHEVISLLDRYKATDHNLRR</sequence>
<dbReference type="Gene3D" id="3.30.70.1230">
    <property type="entry name" value="Nucleotide cyclase"/>
    <property type="match status" value="1"/>
</dbReference>
<keyword evidence="2" id="KW-1185">Reference proteome</keyword>
<name>A0A1H8ZFR5_9PSEU</name>
<protein>
    <submittedName>
        <fullName evidence="1">Uncharacterized protein</fullName>
    </submittedName>
</protein>
<organism evidence="1 2">
    <name type="scientific">Lentzea xinjiangensis</name>
    <dbReference type="NCBI Taxonomy" id="402600"/>
    <lineage>
        <taxon>Bacteria</taxon>
        <taxon>Bacillati</taxon>
        <taxon>Actinomycetota</taxon>
        <taxon>Actinomycetes</taxon>
        <taxon>Pseudonocardiales</taxon>
        <taxon>Pseudonocardiaceae</taxon>
        <taxon>Lentzea</taxon>
    </lineage>
</organism>
<dbReference type="InterPro" id="IPR029787">
    <property type="entry name" value="Nucleotide_cyclase"/>
</dbReference>
<reference evidence="2" key="1">
    <citation type="submission" date="2016-10" db="EMBL/GenBank/DDBJ databases">
        <authorList>
            <person name="Varghese N."/>
            <person name="Submissions S."/>
        </authorList>
    </citation>
    <scope>NUCLEOTIDE SEQUENCE [LARGE SCALE GENOMIC DNA]</scope>
    <source>
        <strain evidence="2">CGMCC 4.3525</strain>
    </source>
</reference>
<dbReference type="SUPFAM" id="SSF55811">
    <property type="entry name" value="Nudix"/>
    <property type="match status" value="1"/>
</dbReference>
<dbReference type="STRING" id="402600.SAMN05216188_10116"/>
<dbReference type="Proteomes" id="UP000199352">
    <property type="component" value="Unassembled WGS sequence"/>
</dbReference>
<evidence type="ECO:0000313" key="2">
    <source>
        <dbReference type="Proteomes" id="UP000199352"/>
    </source>
</evidence>
<gene>
    <name evidence="1" type="ORF">SAMN05216188_10116</name>
</gene>
<dbReference type="Gene3D" id="3.90.79.10">
    <property type="entry name" value="Nucleoside Triphosphate Pyrophosphohydrolase"/>
    <property type="match status" value="1"/>
</dbReference>
<dbReference type="EMBL" id="FOFR01000001">
    <property type="protein sequence ID" value="SEP63226.1"/>
    <property type="molecule type" value="Genomic_DNA"/>
</dbReference>
<proteinExistence type="predicted"/>
<dbReference type="InterPro" id="IPR015797">
    <property type="entry name" value="NUDIX_hydrolase-like_dom_sf"/>
</dbReference>
<accession>A0A1H8ZFR5</accession>
<evidence type="ECO:0000313" key="1">
    <source>
        <dbReference type="EMBL" id="SEP63226.1"/>
    </source>
</evidence>
<dbReference type="SUPFAM" id="SSF55073">
    <property type="entry name" value="Nucleotide cyclase"/>
    <property type="match status" value="1"/>
</dbReference>